<keyword evidence="4" id="KW-1185">Reference proteome</keyword>
<sequence length="424" mass="43174">MPNYRARRIVSGLVALAVVLGTVYAAAALISPVPRLVVEERLPAAASASWSDEVPLPEDGASAIAVDGATPIAAQDAQPRPIAGAARLVLLAVALDAEPLSAGSPGPALTIDQEAVARYRELDALGVRTVPVTFGQTWTRRDLIASTLLGAGNNIAELLIDEVFGGMEAYRSAAADWLAAHGLTSTIVLDASGLDPATRSTAADLAVIAGRLLDQPAVAEIVADRPLRTSAGVAYPDVAAVLPGLGTRGLVSTYTDPAGVCVVATLDVDGERVVVVLLGQPSFPRADEAVSAVVEGLRTAIRPVEVVAAGQVVAVARSDWGQETELIALESIVVSSTALDTLELRVEPAVRSTIVRGADAGRLVATLPGAGDGSGTAGGSTAGNGTASNGTEIVVRLESTGAITEPGVAWRFADPFTVLGRWTG</sequence>
<accession>A0A840XFZ2</accession>
<dbReference type="OrthoDB" id="5241551at2"/>
<dbReference type="Proteomes" id="UP000552883">
    <property type="component" value="Unassembled WGS sequence"/>
</dbReference>
<keyword evidence="3" id="KW-0378">Hydrolase</keyword>
<dbReference type="AlphaFoldDB" id="A0A840XFZ2"/>
<evidence type="ECO:0000259" key="2">
    <source>
        <dbReference type="Pfam" id="PF00768"/>
    </source>
</evidence>
<evidence type="ECO:0000313" key="4">
    <source>
        <dbReference type="Proteomes" id="UP000552883"/>
    </source>
</evidence>
<feature type="region of interest" description="Disordered" evidence="1">
    <location>
        <begin position="369"/>
        <end position="388"/>
    </location>
</feature>
<name>A0A840XFZ2_9MICO</name>
<feature type="domain" description="Peptidase S11 D-alanyl-D-alanine carboxypeptidase A N-terminal" evidence="2">
    <location>
        <begin position="61"/>
        <end position="281"/>
    </location>
</feature>
<protein>
    <submittedName>
        <fullName evidence="3">D-alanyl-D-alanine carboxypeptidase</fullName>
    </submittedName>
</protein>
<dbReference type="GO" id="GO:0009002">
    <property type="term" value="F:serine-type D-Ala-D-Ala carboxypeptidase activity"/>
    <property type="evidence" value="ECO:0007669"/>
    <property type="project" value="InterPro"/>
</dbReference>
<proteinExistence type="predicted"/>
<keyword evidence="3" id="KW-0121">Carboxypeptidase</keyword>
<dbReference type="InterPro" id="IPR001967">
    <property type="entry name" value="Peptidase_S11_N"/>
</dbReference>
<reference evidence="3 4" key="1">
    <citation type="submission" date="2020-08" db="EMBL/GenBank/DDBJ databases">
        <title>Sequencing the genomes of 1000 actinobacteria strains.</title>
        <authorList>
            <person name="Klenk H.-P."/>
        </authorList>
    </citation>
    <scope>NUCLEOTIDE SEQUENCE [LARGE SCALE GENOMIC DNA]</scope>
    <source>
        <strain evidence="3 4">DSM 23889</strain>
    </source>
</reference>
<evidence type="ECO:0000313" key="3">
    <source>
        <dbReference type="EMBL" id="MBB5617256.1"/>
    </source>
</evidence>
<keyword evidence="3" id="KW-0645">Protease</keyword>
<feature type="compositionally biased region" description="Gly residues" evidence="1">
    <location>
        <begin position="370"/>
        <end position="382"/>
    </location>
</feature>
<dbReference type="InterPro" id="IPR012338">
    <property type="entry name" value="Beta-lactam/transpept-like"/>
</dbReference>
<dbReference type="Pfam" id="PF00768">
    <property type="entry name" value="Peptidase_S11"/>
    <property type="match status" value="1"/>
</dbReference>
<dbReference type="GO" id="GO:0006508">
    <property type="term" value="P:proteolysis"/>
    <property type="evidence" value="ECO:0007669"/>
    <property type="project" value="InterPro"/>
</dbReference>
<dbReference type="EMBL" id="JACHBS010000001">
    <property type="protein sequence ID" value="MBB5617256.1"/>
    <property type="molecule type" value="Genomic_DNA"/>
</dbReference>
<comment type="caution">
    <text evidence="3">The sequence shown here is derived from an EMBL/GenBank/DDBJ whole genome shotgun (WGS) entry which is preliminary data.</text>
</comment>
<dbReference type="RefSeq" id="WP_153982506.1">
    <property type="nucleotide sequence ID" value="NZ_BAAANZ010000009.1"/>
</dbReference>
<evidence type="ECO:0000256" key="1">
    <source>
        <dbReference type="SAM" id="MobiDB-lite"/>
    </source>
</evidence>
<dbReference type="SUPFAM" id="SSF56601">
    <property type="entry name" value="beta-lactamase/transpeptidase-like"/>
    <property type="match status" value="1"/>
</dbReference>
<organism evidence="3 4">
    <name type="scientific">Microcella frigidaquae</name>
    <dbReference type="NCBI Taxonomy" id="424758"/>
    <lineage>
        <taxon>Bacteria</taxon>
        <taxon>Bacillati</taxon>
        <taxon>Actinomycetota</taxon>
        <taxon>Actinomycetes</taxon>
        <taxon>Micrococcales</taxon>
        <taxon>Microbacteriaceae</taxon>
        <taxon>Microcella</taxon>
    </lineage>
</organism>
<dbReference type="Gene3D" id="3.40.710.10">
    <property type="entry name" value="DD-peptidase/beta-lactamase superfamily"/>
    <property type="match status" value="1"/>
</dbReference>
<gene>
    <name evidence="3" type="ORF">BJ959_000752</name>
</gene>